<protein>
    <recommendedName>
        <fullName evidence="5">4-hydroxy-3-methylbut-2-enyl diphosphate reductase</fullName>
        <shortName evidence="5">HMBPP reductase</shortName>
        <ecNumber evidence="5">1.17.7.4</ecNumber>
    </recommendedName>
</protein>
<dbReference type="NCBIfam" id="TIGR00216">
    <property type="entry name" value="ispH_lytB"/>
    <property type="match status" value="1"/>
</dbReference>
<accession>A0A7G3UT07</accession>
<dbReference type="PANTHER" id="PTHR30426">
    <property type="entry name" value="4-HYDROXY-3-METHYLBUT-2-ENYL DIPHOSPHATE REDUCTASE"/>
    <property type="match status" value="1"/>
</dbReference>
<feature type="binding site" evidence="5">
    <location>
        <position position="317"/>
    </location>
    <ligand>
        <name>(2E)-4-hydroxy-3-methylbut-2-enyl diphosphate</name>
        <dbReference type="ChEBI" id="CHEBI:128753"/>
    </ligand>
</feature>
<feature type="region of interest" description="Disordered" evidence="6">
    <location>
        <begin position="41"/>
        <end position="60"/>
    </location>
</feature>
<comment type="similarity">
    <text evidence="5">Belongs to the IspH family.</text>
</comment>
<feature type="binding site" evidence="5">
    <location>
        <position position="219"/>
    </location>
    <ligand>
        <name>isopentenyl diphosphate</name>
        <dbReference type="ChEBI" id="CHEBI:128769"/>
    </ligand>
</feature>
<feature type="binding site" evidence="5">
    <location>
        <position position="136"/>
    </location>
    <ligand>
        <name>dimethylallyl diphosphate</name>
        <dbReference type="ChEBI" id="CHEBI:57623"/>
    </ligand>
</feature>
<dbReference type="EMBL" id="CP029159">
    <property type="protein sequence ID" value="QKM71870.1"/>
    <property type="molecule type" value="Genomic_DNA"/>
</dbReference>
<evidence type="ECO:0000256" key="3">
    <source>
        <dbReference type="ARBA" id="ARBA00023004"/>
    </source>
</evidence>
<comment type="function">
    <text evidence="5">Catalyzes the conversion of 1-hydroxy-2-methyl-2-(E)-butenyl 4-diphosphate (HMBPP) into a mixture of isopentenyl diphosphate (IPP) and dimethylallyl diphosphate (DMAPP). Acts in the terminal step of the DOXP/MEP pathway for isoprenoid precursor biosynthesis.</text>
</comment>
<evidence type="ECO:0000256" key="2">
    <source>
        <dbReference type="ARBA" id="ARBA00022723"/>
    </source>
</evidence>
<evidence type="ECO:0000256" key="5">
    <source>
        <dbReference type="HAMAP-Rule" id="MF_00191"/>
    </source>
</evidence>
<name>A0A7G3UT07_STRT9</name>
<dbReference type="UniPathway" id="UPA00056">
    <property type="reaction ID" value="UER00097"/>
</dbReference>
<keyword evidence="8" id="KW-1185">Reference proteome</keyword>
<gene>
    <name evidence="5 7" type="primary">ispH</name>
    <name evidence="7" type="ORF">STSU_025030</name>
</gene>
<keyword evidence="3 5" id="KW-0408">Iron</keyword>
<organism evidence="7 8">
    <name type="scientific">Streptomyces tsukubensis (strain DSM 42081 / NBRC 108919 / NRRL 18488 / 9993)</name>
    <dbReference type="NCBI Taxonomy" id="1114943"/>
    <lineage>
        <taxon>Bacteria</taxon>
        <taxon>Bacillati</taxon>
        <taxon>Actinomycetota</taxon>
        <taxon>Actinomycetes</taxon>
        <taxon>Kitasatosporales</taxon>
        <taxon>Streptomycetaceae</taxon>
        <taxon>Streptomyces</taxon>
    </lineage>
</organism>
<feature type="binding site" evidence="5">
    <location>
        <position position="318"/>
    </location>
    <ligand>
        <name>dimethylallyl diphosphate</name>
        <dbReference type="ChEBI" id="CHEBI:57623"/>
    </ligand>
</feature>
<feature type="binding site" evidence="5">
    <location>
        <position position="318"/>
    </location>
    <ligand>
        <name>isopentenyl diphosphate</name>
        <dbReference type="ChEBI" id="CHEBI:128769"/>
    </ligand>
</feature>
<evidence type="ECO:0000256" key="1">
    <source>
        <dbReference type="ARBA" id="ARBA00022485"/>
    </source>
</evidence>
<feature type="binding site" evidence="5">
    <location>
        <position position="361"/>
    </location>
    <ligand>
        <name>dimethylallyl diphosphate</name>
        <dbReference type="ChEBI" id="CHEBI:57623"/>
    </ligand>
</feature>
<comment type="pathway">
    <text evidence="5">Isoprenoid biosynthesis; isopentenyl diphosphate biosynthesis via DXP pathway; isopentenyl diphosphate from 1-deoxy-D-xylulose 5-phosphate: step 6/6.</text>
</comment>
<feature type="binding site" evidence="5">
    <location>
        <position position="361"/>
    </location>
    <ligand>
        <name>(2E)-4-hydroxy-3-methylbut-2-enyl diphosphate</name>
        <dbReference type="ChEBI" id="CHEBI:128753"/>
    </ligand>
</feature>
<sequence>MVACAAAPMVAGTLAAAGHPVVTGAVRLLEEGSGSPFHAAVAGPAPSARPDGKAARTEGSGDVAVMATASDPGLRATAEAAVASWARVMRPRTVLLASPRSFCAGVERAIEVVEALLDRQQTSGGRPVFVRKQIVHNTHVIAGLARRGAVFVEELDEIPAGSLVVFSAHGVSPQVRAEAERRNLEVVDATCPLVTKVHAEARRFAERGSSIVLIGHAGHEEVEGTYGEAPDATVVVGGPQDIAALDLPDPSNITYLTQTTLAVDETRETIAALKERFPQARGPGSEDICYATTNRQHALEAVTAEADLVLVLGSDNSSNSVRLVELARKAGTPAHLIEDPSRIRPDWLRDTATVGLSAGASAPPALVQETLAALAGLGPLTVQERITTTEDTYFAPPAAVRKNR</sequence>
<dbReference type="GO" id="GO:0051539">
    <property type="term" value="F:4 iron, 4 sulfur cluster binding"/>
    <property type="evidence" value="ECO:0007669"/>
    <property type="project" value="UniProtKB-UniRule"/>
</dbReference>
<feature type="binding site" evidence="5">
    <location>
        <position position="317"/>
    </location>
    <ligand>
        <name>dimethylallyl diphosphate</name>
        <dbReference type="ChEBI" id="CHEBI:57623"/>
    </ligand>
</feature>
<comment type="cofactor">
    <cofactor evidence="5">
        <name>[4Fe-4S] cluster</name>
        <dbReference type="ChEBI" id="CHEBI:49883"/>
    </cofactor>
    <text evidence="5">Binds 1 [4Fe-4S] cluster per subunit.</text>
</comment>
<feature type="binding site" evidence="5">
    <location>
        <position position="169"/>
    </location>
    <ligand>
        <name>dimethylallyl diphosphate</name>
        <dbReference type="ChEBI" id="CHEBI:57623"/>
    </ligand>
</feature>
<dbReference type="GO" id="GO:0050992">
    <property type="term" value="P:dimethylallyl diphosphate biosynthetic process"/>
    <property type="evidence" value="ECO:0007669"/>
    <property type="project" value="UniProtKB-UniRule"/>
</dbReference>
<feature type="binding site" evidence="5">
    <location>
        <position position="219"/>
    </location>
    <ligand>
        <name>dimethylallyl diphosphate</name>
        <dbReference type="ChEBI" id="CHEBI:57623"/>
    </ligand>
</feature>
<keyword evidence="5" id="KW-0560">Oxidoreductase</keyword>
<dbReference type="GO" id="GO:0016114">
    <property type="term" value="P:terpenoid biosynthetic process"/>
    <property type="evidence" value="ECO:0007669"/>
    <property type="project" value="UniProtKB-UniRule"/>
</dbReference>
<evidence type="ECO:0000313" key="7">
    <source>
        <dbReference type="EMBL" id="QKM71870.1"/>
    </source>
</evidence>
<feature type="active site" description="Proton donor" evidence="5">
    <location>
        <position position="221"/>
    </location>
</feature>
<comment type="pathway">
    <text evidence="5">Isoprenoid biosynthesis; dimethylallyl diphosphate biosynthesis; dimethylallyl diphosphate from (2E)-4-hydroxy-3-methylbutenyl diphosphate: step 1/1.</text>
</comment>
<dbReference type="AlphaFoldDB" id="A0A7G3UT07"/>
<feature type="binding site" evidence="5">
    <location>
        <position position="136"/>
    </location>
    <ligand>
        <name>isopentenyl diphosphate</name>
        <dbReference type="ChEBI" id="CHEBI:128769"/>
    </ligand>
</feature>
<dbReference type="EC" id="1.17.7.4" evidence="5"/>
<evidence type="ECO:0000256" key="4">
    <source>
        <dbReference type="ARBA" id="ARBA00023014"/>
    </source>
</evidence>
<feature type="binding site" evidence="5">
    <location>
        <position position="361"/>
    </location>
    <ligand>
        <name>isopentenyl diphosphate</name>
        <dbReference type="ChEBI" id="CHEBI:128769"/>
    </ligand>
</feature>
<feature type="binding site" evidence="5">
    <location>
        <position position="259"/>
    </location>
    <ligand>
        <name>(2E)-4-hydroxy-3-methylbut-2-enyl diphosphate</name>
        <dbReference type="ChEBI" id="CHEBI:128753"/>
    </ligand>
</feature>
<feature type="binding site" evidence="5">
    <location>
        <position position="136"/>
    </location>
    <ligand>
        <name>(2E)-4-hydroxy-3-methylbut-2-enyl diphosphate</name>
        <dbReference type="ChEBI" id="CHEBI:128753"/>
    </ligand>
</feature>
<feature type="binding site" evidence="5">
    <location>
        <position position="319"/>
    </location>
    <ligand>
        <name>(2E)-4-hydroxy-3-methylbut-2-enyl diphosphate</name>
        <dbReference type="ChEBI" id="CHEBI:128753"/>
    </ligand>
</feature>
<keyword evidence="2 5" id="KW-0479">Metal-binding</keyword>
<feature type="binding site" evidence="5">
    <location>
        <position position="169"/>
    </location>
    <ligand>
        <name>(2E)-4-hydroxy-3-methylbut-2-enyl diphosphate</name>
        <dbReference type="ChEBI" id="CHEBI:128753"/>
    </ligand>
</feature>
<dbReference type="PANTHER" id="PTHR30426:SF0">
    <property type="entry name" value="4-HYDROXY-3-METHYLBUT-2-ENYL DIPHOSPHATE REDUCTASE"/>
    <property type="match status" value="1"/>
</dbReference>
<dbReference type="GO" id="GO:0019288">
    <property type="term" value="P:isopentenyl diphosphate biosynthetic process, methylerythritol 4-phosphate pathway"/>
    <property type="evidence" value="ECO:0007669"/>
    <property type="project" value="UniProtKB-UniRule"/>
</dbReference>
<comment type="catalytic activity">
    <reaction evidence="5">
        <text>dimethylallyl diphosphate + 2 oxidized [2Fe-2S]-[ferredoxin] + H2O = (2E)-4-hydroxy-3-methylbut-2-enyl diphosphate + 2 reduced [2Fe-2S]-[ferredoxin] + 2 H(+)</text>
        <dbReference type="Rhea" id="RHEA:24825"/>
        <dbReference type="Rhea" id="RHEA-COMP:10000"/>
        <dbReference type="Rhea" id="RHEA-COMP:10001"/>
        <dbReference type="ChEBI" id="CHEBI:15377"/>
        <dbReference type="ChEBI" id="CHEBI:15378"/>
        <dbReference type="ChEBI" id="CHEBI:33737"/>
        <dbReference type="ChEBI" id="CHEBI:33738"/>
        <dbReference type="ChEBI" id="CHEBI:57623"/>
        <dbReference type="ChEBI" id="CHEBI:128753"/>
        <dbReference type="EC" id="1.17.7.4"/>
    </reaction>
</comment>
<dbReference type="GO" id="GO:0046872">
    <property type="term" value="F:metal ion binding"/>
    <property type="evidence" value="ECO:0007669"/>
    <property type="project" value="UniProtKB-KW"/>
</dbReference>
<dbReference type="Gene3D" id="3.40.50.11270">
    <property type="match status" value="1"/>
</dbReference>
<comment type="catalytic activity">
    <reaction evidence="5">
        <text>isopentenyl diphosphate + 2 oxidized [2Fe-2S]-[ferredoxin] + H2O = (2E)-4-hydroxy-3-methylbut-2-enyl diphosphate + 2 reduced [2Fe-2S]-[ferredoxin] + 2 H(+)</text>
        <dbReference type="Rhea" id="RHEA:24488"/>
        <dbReference type="Rhea" id="RHEA-COMP:10000"/>
        <dbReference type="Rhea" id="RHEA-COMP:10001"/>
        <dbReference type="ChEBI" id="CHEBI:15377"/>
        <dbReference type="ChEBI" id="CHEBI:15378"/>
        <dbReference type="ChEBI" id="CHEBI:33737"/>
        <dbReference type="ChEBI" id="CHEBI:33738"/>
        <dbReference type="ChEBI" id="CHEBI:128753"/>
        <dbReference type="ChEBI" id="CHEBI:128769"/>
        <dbReference type="EC" id="1.17.7.4"/>
    </reaction>
</comment>
<reference evidence="7 8" key="1">
    <citation type="journal article" date="2012" name="J. Bacteriol.">
        <title>Draft genome of Streptomyces tsukubaensis NRRL 18488, the producer of the clinically important immunosuppressant tacrolimus (FK506).</title>
        <authorList>
            <person name="Barreiro C."/>
            <person name="Prieto C."/>
            <person name="Sola-Landa A."/>
            <person name="Solera E."/>
            <person name="Martinez-Castro M."/>
            <person name="Perez-Redondo R."/>
            <person name="Garcia-Estrada C."/>
            <person name="Aparicio J.F."/>
            <person name="Fernandez-Martinez L.T."/>
            <person name="Santos-Aberturas J."/>
            <person name="Salehi-Najafabadi Z."/>
            <person name="Rodriguez-Garcia A."/>
            <person name="Tauch A."/>
            <person name="Martin J.F."/>
        </authorList>
    </citation>
    <scope>NUCLEOTIDE SEQUENCE [LARGE SCALE GENOMIC DNA]</scope>
    <source>
        <strain evidence="8">DSM 42081 / NBRC 108919 / NRRL 18488 / 9993</strain>
    </source>
</reference>
<dbReference type="GO" id="GO:0051745">
    <property type="term" value="F:4-hydroxy-3-methylbut-2-enyl diphosphate reductase activity"/>
    <property type="evidence" value="ECO:0007669"/>
    <property type="project" value="UniProtKB-UniRule"/>
</dbReference>
<proteinExistence type="inferred from homology"/>
<dbReference type="Gene3D" id="3.40.1010.20">
    <property type="entry name" value="4-hydroxy-3-methylbut-2-enyl diphosphate reductase, catalytic domain"/>
    <property type="match status" value="2"/>
</dbReference>
<dbReference type="HAMAP" id="MF_00191">
    <property type="entry name" value="IspH"/>
    <property type="match status" value="1"/>
</dbReference>
<feature type="binding site" evidence="5">
    <location>
        <position position="289"/>
    </location>
    <ligand>
        <name>[4Fe-4S] cluster</name>
        <dbReference type="ChEBI" id="CHEBI:49883"/>
    </ligand>
</feature>
<evidence type="ECO:0000313" key="8">
    <source>
        <dbReference type="Proteomes" id="UP000005940"/>
    </source>
</evidence>
<dbReference type="UniPathway" id="UPA00059">
    <property type="reaction ID" value="UER00105"/>
</dbReference>
<keyword evidence="4 5" id="KW-0411">Iron-sulfur</keyword>
<feature type="binding site" evidence="5">
    <location>
        <position position="103"/>
    </location>
    <ligand>
        <name>[4Fe-4S] cluster</name>
        <dbReference type="ChEBI" id="CHEBI:49883"/>
    </ligand>
</feature>
<keyword evidence="5" id="KW-0414">Isoprene biosynthesis</keyword>
<feature type="binding site" evidence="5">
    <location>
        <position position="169"/>
    </location>
    <ligand>
        <name>isopentenyl diphosphate</name>
        <dbReference type="ChEBI" id="CHEBI:128769"/>
    </ligand>
</feature>
<feature type="binding site" evidence="5">
    <location>
        <position position="318"/>
    </location>
    <ligand>
        <name>(2E)-4-hydroxy-3-methylbut-2-enyl diphosphate</name>
        <dbReference type="ChEBI" id="CHEBI:128753"/>
    </ligand>
</feature>
<feature type="binding site" evidence="5">
    <location>
        <position position="319"/>
    </location>
    <ligand>
        <name>dimethylallyl diphosphate</name>
        <dbReference type="ChEBI" id="CHEBI:57623"/>
    </ligand>
</feature>
<dbReference type="Proteomes" id="UP000005940">
    <property type="component" value="Chromosome"/>
</dbReference>
<evidence type="ECO:0000256" key="6">
    <source>
        <dbReference type="SAM" id="MobiDB-lite"/>
    </source>
</evidence>
<dbReference type="CDD" id="cd13944">
    <property type="entry name" value="lytB_ispH"/>
    <property type="match status" value="1"/>
</dbReference>
<feature type="binding site" evidence="5">
    <location>
        <position position="219"/>
    </location>
    <ligand>
        <name>(2E)-4-hydroxy-3-methylbut-2-enyl diphosphate</name>
        <dbReference type="ChEBI" id="CHEBI:128753"/>
    </ligand>
</feature>
<keyword evidence="1 5" id="KW-0004">4Fe-4S</keyword>
<feature type="binding site" evidence="5">
    <location>
        <position position="317"/>
    </location>
    <ligand>
        <name>isopentenyl diphosphate</name>
        <dbReference type="ChEBI" id="CHEBI:128769"/>
    </ligand>
</feature>
<feature type="binding site" evidence="5">
    <location>
        <position position="191"/>
    </location>
    <ligand>
        <name>[4Fe-4S] cluster</name>
        <dbReference type="ChEBI" id="CHEBI:49883"/>
    </ligand>
</feature>
<feature type="binding site" evidence="5">
    <location>
        <position position="319"/>
    </location>
    <ligand>
        <name>isopentenyl diphosphate</name>
        <dbReference type="ChEBI" id="CHEBI:128769"/>
    </ligand>
</feature>
<dbReference type="Pfam" id="PF02401">
    <property type="entry name" value="LYTB"/>
    <property type="match status" value="1"/>
</dbReference>
<dbReference type="InterPro" id="IPR003451">
    <property type="entry name" value="LytB/IspH"/>
</dbReference>